<evidence type="ECO:0000259" key="2">
    <source>
        <dbReference type="SMART" id="SM00858"/>
    </source>
</evidence>
<evidence type="ECO:0000313" key="3">
    <source>
        <dbReference type="EMBL" id="KRO31301.1"/>
    </source>
</evidence>
<keyword evidence="1" id="KW-0456">Lyase</keyword>
<dbReference type="InterPro" id="IPR044144">
    <property type="entry name" value="SAF_UxaA/GarD"/>
</dbReference>
<sequence>MMAKVPDFLLHHDGDSVAVANDDLQPGTLQGLSVKEQTAHTAVLNEPIPLGHKFALRDHAEGEAIVKYGIKVGIASKAIKKGDYVHTHNMRSYRWEASRA</sequence>
<name>A0A0R2NZI2_9ACTN</name>
<dbReference type="Gene3D" id="2.30.130.110">
    <property type="match status" value="1"/>
</dbReference>
<dbReference type="GO" id="GO:0016829">
    <property type="term" value="F:lyase activity"/>
    <property type="evidence" value="ECO:0007669"/>
    <property type="project" value="UniProtKB-KW"/>
</dbReference>
<evidence type="ECO:0000313" key="4">
    <source>
        <dbReference type="Proteomes" id="UP000053941"/>
    </source>
</evidence>
<dbReference type="CDD" id="cd11613">
    <property type="entry name" value="SAF_AH_GD"/>
    <property type="match status" value="1"/>
</dbReference>
<dbReference type="Proteomes" id="UP000053941">
    <property type="component" value="Unassembled WGS sequence"/>
</dbReference>
<feature type="domain" description="SAF" evidence="2">
    <location>
        <begin position="15"/>
        <end position="91"/>
    </location>
</feature>
<proteinExistence type="predicted"/>
<dbReference type="AlphaFoldDB" id="A0A0R2NZI2"/>
<dbReference type="GO" id="GO:0019698">
    <property type="term" value="P:D-galacturonate catabolic process"/>
    <property type="evidence" value="ECO:0007669"/>
    <property type="project" value="TreeGrafter"/>
</dbReference>
<dbReference type="EMBL" id="LIAS01000006">
    <property type="protein sequence ID" value="KRO31301.1"/>
    <property type="molecule type" value="Genomic_DNA"/>
</dbReference>
<dbReference type="PANTHER" id="PTHR30536:SF5">
    <property type="entry name" value="ALTRONATE DEHYDRATASE"/>
    <property type="match status" value="1"/>
</dbReference>
<dbReference type="InterPro" id="IPR052172">
    <property type="entry name" value="UxaA_altronate/galactarate_dh"/>
</dbReference>
<gene>
    <name evidence="3" type="ORF">ABR60_04160</name>
</gene>
<accession>A0A0R2NZI2</accession>
<comment type="caution">
    <text evidence="3">The sequence shown here is derived from an EMBL/GenBank/DDBJ whole genome shotgun (WGS) entry which is preliminary data.</text>
</comment>
<organism evidence="3 4">
    <name type="scientific">Actinobacteria bacterium BACL2 MAG-120802-bin41</name>
    <dbReference type="NCBI Taxonomy" id="1655568"/>
    <lineage>
        <taxon>Bacteria</taxon>
        <taxon>Bacillati</taxon>
        <taxon>Actinomycetota</taxon>
        <taxon>Actinomycetes</taxon>
        <taxon>Actinomycetes incertae sedis</taxon>
        <taxon>ac1 cluster</taxon>
    </lineage>
</organism>
<reference evidence="3 4" key="1">
    <citation type="submission" date="2015-10" db="EMBL/GenBank/DDBJ databases">
        <title>Metagenome-Assembled Genomes uncover a global brackish microbiome.</title>
        <authorList>
            <person name="Hugerth L.W."/>
            <person name="Larsson J."/>
            <person name="Alneberg J."/>
            <person name="Lindh M.V."/>
            <person name="Legrand C."/>
            <person name="Pinhassi J."/>
            <person name="Andersson A.F."/>
        </authorList>
    </citation>
    <scope>NUCLEOTIDE SEQUENCE [LARGE SCALE GENOMIC DNA]</scope>
    <source>
        <strain evidence="3">BACL2 MAG-120802-bin41</strain>
    </source>
</reference>
<protein>
    <submittedName>
        <fullName evidence="3">Dehydratase</fullName>
    </submittedName>
</protein>
<dbReference type="SMART" id="SM00858">
    <property type="entry name" value="SAF"/>
    <property type="match status" value="1"/>
</dbReference>
<dbReference type="InterPro" id="IPR013974">
    <property type="entry name" value="SAF"/>
</dbReference>
<dbReference type="PANTHER" id="PTHR30536">
    <property type="entry name" value="ALTRONATE/GALACTARATE DEHYDRATASE"/>
    <property type="match status" value="1"/>
</dbReference>
<evidence type="ECO:0000256" key="1">
    <source>
        <dbReference type="ARBA" id="ARBA00023239"/>
    </source>
</evidence>